<reference evidence="1" key="2">
    <citation type="journal article" date="2015" name="Data Brief">
        <title>Shoot transcriptome of the giant reed, Arundo donax.</title>
        <authorList>
            <person name="Barrero R.A."/>
            <person name="Guerrero F.D."/>
            <person name="Moolhuijzen P."/>
            <person name="Goolsby J.A."/>
            <person name="Tidwell J."/>
            <person name="Bellgard S.E."/>
            <person name="Bellgard M.I."/>
        </authorList>
    </citation>
    <scope>NUCLEOTIDE SEQUENCE</scope>
    <source>
        <tissue evidence="1">Shoot tissue taken approximately 20 cm above the soil surface</tissue>
    </source>
</reference>
<protein>
    <submittedName>
        <fullName evidence="1">Uncharacterized protein</fullName>
    </submittedName>
</protein>
<accession>A0A0A8ZYL6</accession>
<sequence>MTTHMDDYVLYAIPSLNRYSSSLLSNRSILPLNCLLDN</sequence>
<reference evidence="1" key="1">
    <citation type="submission" date="2014-09" db="EMBL/GenBank/DDBJ databases">
        <authorList>
            <person name="Magalhaes I.L.F."/>
            <person name="Oliveira U."/>
            <person name="Santos F.R."/>
            <person name="Vidigal T.H.D.A."/>
            <person name="Brescovit A.D."/>
            <person name="Santos A.J."/>
        </authorList>
    </citation>
    <scope>NUCLEOTIDE SEQUENCE</scope>
    <source>
        <tissue evidence="1">Shoot tissue taken approximately 20 cm above the soil surface</tissue>
    </source>
</reference>
<name>A0A0A8ZYL6_ARUDO</name>
<dbReference type="AlphaFoldDB" id="A0A0A8ZYL6"/>
<evidence type="ECO:0000313" key="1">
    <source>
        <dbReference type="EMBL" id="JAD42818.1"/>
    </source>
</evidence>
<organism evidence="1">
    <name type="scientific">Arundo donax</name>
    <name type="common">Giant reed</name>
    <name type="synonym">Donax arundinaceus</name>
    <dbReference type="NCBI Taxonomy" id="35708"/>
    <lineage>
        <taxon>Eukaryota</taxon>
        <taxon>Viridiplantae</taxon>
        <taxon>Streptophyta</taxon>
        <taxon>Embryophyta</taxon>
        <taxon>Tracheophyta</taxon>
        <taxon>Spermatophyta</taxon>
        <taxon>Magnoliopsida</taxon>
        <taxon>Liliopsida</taxon>
        <taxon>Poales</taxon>
        <taxon>Poaceae</taxon>
        <taxon>PACMAD clade</taxon>
        <taxon>Arundinoideae</taxon>
        <taxon>Arundineae</taxon>
        <taxon>Arundo</taxon>
    </lineage>
</organism>
<dbReference type="EMBL" id="GBRH01255077">
    <property type="protein sequence ID" value="JAD42818.1"/>
    <property type="molecule type" value="Transcribed_RNA"/>
</dbReference>
<proteinExistence type="predicted"/>